<dbReference type="Pfam" id="PF04564">
    <property type="entry name" value="U-box"/>
    <property type="match status" value="1"/>
</dbReference>
<evidence type="ECO:0000313" key="12">
    <source>
        <dbReference type="EMBL" id="CAK0786013.1"/>
    </source>
</evidence>
<dbReference type="PROSITE" id="PS51698">
    <property type="entry name" value="U_BOX"/>
    <property type="match status" value="1"/>
</dbReference>
<gene>
    <name evidence="12" type="ORF">CVIRNUC_009226</name>
</gene>
<dbReference type="PANTHER" id="PTHR13931">
    <property type="entry name" value="UBIQUITINATION FACTOR E4"/>
    <property type="match status" value="1"/>
</dbReference>
<evidence type="ECO:0000256" key="2">
    <source>
        <dbReference type="ARBA" id="ARBA00004123"/>
    </source>
</evidence>
<evidence type="ECO:0000259" key="11">
    <source>
        <dbReference type="PROSITE" id="PS51698"/>
    </source>
</evidence>
<keyword evidence="8" id="KW-0808">Transferase</keyword>
<evidence type="ECO:0000256" key="10">
    <source>
        <dbReference type="ARBA" id="ARBA00023242"/>
    </source>
</evidence>
<comment type="similarity">
    <text evidence="5">Belongs to the ubiquitin conjugation factor E4 family.</text>
</comment>
<dbReference type="GO" id="GO:0036503">
    <property type="term" value="P:ERAD pathway"/>
    <property type="evidence" value="ECO:0007669"/>
    <property type="project" value="InterPro"/>
</dbReference>
<evidence type="ECO:0000256" key="8">
    <source>
        <dbReference type="ARBA" id="ARBA00022679"/>
    </source>
</evidence>
<protein>
    <recommendedName>
        <fullName evidence="6">RING-type E3 ubiquitin transferase</fullName>
        <ecNumber evidence="6">2.3.2.27</ecNumber>
    </recommendedName>
</protein>
<dbReference type="InterPro" id="IPR045132">
    <property type="entry name" value="UBE4"/>
</dbReference>
<dbReference type="SMART" id="SM00504">
    <property type="entry name" value="Ubox"/>
    <property type="match status" value="1"/>
</dbReference>
<name>A0AAV1IJ96_9CHLO</name>
<dbReference type="InterPro" id="IPR019474">
    <property type="entry name" value="Ub_conjug_fac_E4_core"/>
</dbReference>
<evidence type="ECO:0000256" key="5">
    <source>
        <dbReference type="ARBA" id="ARBA00007434"/>
    </source>
</evidence>
<keyword evidence="7" id="KW-0963">Cytoplasm</keyword>
<dbReference type="FunFam" id="3.30.40.10:FF:000055">
    <property type="entry name" value="Ubiquitin conjugation factor e4 a"/>
    <property type="match status" value="1"/>
</dbReference>
<proteinExistence type="inferred from homology"/>
<dbReference type="PANTHER" id="PTHR13931:SF2">
    <property type="entry name" value="UBIQUITIN CONJUGATION FACTOR E4 B"/>
    <property type="match status" value="1"/>
</dbReference>
<dbReference type="GO" id="GO:0006511">
    <property type="term" value="P:ubiquitin-dependent protein catabolic process"/>
    <property type="evidence" value="ECO:0007669"/>
    <property type="project" value="InterPro"/>
</dbReference>
<evidence type="ECO:0000313" key="13">
    <source>
        <dbReference type="Proteomes" id="UP001314263"/>
    </source>
</evidence>
<dbReference type="GO" id="GO:0000151">
    <property type="term" value="C:ubiquitin ligase complex"/>
    <property type="evidence" value="ECO:0007669"/>
    <property type="project" value="InterPro"/>
</dbReference>
<evidence type="ECO:0000256" key="9">
    <source>
        <dbReference type="ARBA" id="ARBA00022786"/>
    </source>
</evidence>
<dbReference type="InterPro" id="IPR013083">
    <property type="entry name" value="Znf_RING/FYVE/PHD"/>
</dbReference>
<dbReference type="Gene3D" id="3.30.40.10">
    <property type="entry name" value="Zinc/RING finger domain, C3HC4 (zinc finger)"/>
    <property type="match status" value="1"/>
</dbReference>
<dbReference type="InterPro" id="IPR003613">
    <property type="entry name" value="Ubox_domain"/>
</dbReference>
<dbReference type="GO" id="GO:0034450">
    <property type="term" value="F:ubiquitin-ubiquitin ligase activity"/>
    <property type="evidence" value="ECO:0007669"/>
    <property type="project" value="InterPro"/>
</dbReference>
<dbReference type="GO" id="GO:0000209">
    <property type="term" value="P:protein polyubiquitination"/>
    <property type="evidence" value="ECO:0007669"/>
    <property type="project" value="TreeGrafter"/>
</dbReference>
<dbReference type="GO" id="GO:0005737">
    <property type="term" value="C:cytoplasm"/>
    <property type="evidence" value="ECO:0007669"/>
    <property type="project" value="UniProtKB-SubCell"/>
</dbReference>
<comment type="pathway">
    <text evidence="4">Protein modification; protein ubiquitination.</text>
</comment>
<evidence type="ECO:0000256" key="1">
    <source>
        <dbReference type="ARBA" id="ARBA00000900"/>
    </source>
</evidence>
<dbReference type="GO" id="GO:0005634">
    <property type="term" value="C:nucleus"/>
    <property type="evidence" value="ECO:0007669"/>
    <property type="project" value="UniProtKB-SubCell"/>
</dbReference>
<dbReference type="Pfam" id="PF10408">
    <property type="entry name" value="Ufd2P_core"/>
    <property type="match status" value="1"/>
</dbReference>
<reference evidence="12 13" key="1">
    <citation type="submission" date="2023-10" db="EMBL/GenBank/DDBJ databases">
        <authorList>
            <person name="Maclean D."/>
            <person name="Macfadyen A."/>
        </authorList>
    </citation>
    <scope>NUCLEOTIDE SEQUENCE [LARGE SCALE GENOMIC DNA]</scope>
</reference>
<sequence length="1003" mass="113838">MDAAMQRESEALRRAFKIRFNDCSGAQLDNDVILLESAGEEISEETGIPISELHLSKDNLERALMAKLMEDITEEWPLHYLMASYNRLSDELRSLTTIGDQAVLERVTDALIYGKQLTVSYSGLLLSMDMFPQPHSASQRGALQLLDALDKKGGKMVAHEAYPMPTGFLEDLAARFEQEGLDSMLGPTVFELMGRLLGVSPLGDYDSPMQLLIYMTAIKPIARMLVRLPKWAPLLDSGRGIQTSTLLGPAFALGVIPDAMSAPRPSVFDTCLRGLSRKSPQEMHRTQETLRTVMHTIYSMLHTVAMNFLKSQDTREGMLSWLALALQSNAERGKMQMDPRKAANHSFFISLNAVLLKLCEPFLEPLSGKAWGKVDPSYITGSKRIDHKEDTKLAVDAEEQEALIERMASGSAASAPSYHFICECFFLTARSLHLGFVKTVQDTYNVARTQGNLDRDLRQMEGMVEEMRRRNDPLTGHYERQTEMVKTRKEQLGDMYVGYAAAVSDEDLLKSVLGFYRLMAAWMLRLASPAAAAGGQPQLPLPTPAPEHFRLLPEYFVEDMIEVLMYVSRFRPQVLEGVPMEELLLFFVTFMGSPAYIKNPYLRSRMVEVLSQWMPMDEEPTGRGAWGRRRTPQVAASVLLLIDSHPLVLNFMVRNIFQLYADIEHTSRNNAFYEKYNLRYSMGELLQHLWDIPAHRQAWERVAHGEGGFGQLYHSFCHFLETDAIYLLNDAVQTLPLVKEMESKVEDTGTFSALPQEEQQELEQTLSQNRDKLRSDLTLAGRNLSIMRSSTEAVTAPWLIREMAPRIASTLNYFLLHLTGPERRKLKIKDAERYGWQPKEMLAEIASIYVHLGRADQQAIFARAIANDERSFRQEMFAEASKVLRQFMLLPEVEIQELDGLARRVHLAMVEKQQEEELLQDPPDEFKDSLMDTLMEDPVILPASRAVLDRSTINRILLSDAMDPLTRTPLKEEDLIPDVALKSRIEAWKAEMRKQAAEKVMQQ</sequence>
<accession>A0AAV1IJ96</accession>
<dbReference type="Proteomes" id="UP001314263">
    <property type="component" value="Unassembled WGS sequence"/>
</dbReference>
<comment type="catalytic activity">
    <reaction evidence="1">
        <text>S-ubiquitinyl-[E2 ubiquitin-conjugating enzyme]-L-cysteine + [acceptor protein]-L-lysine = [E2 ubiquitin-conjugating enzyme]-L-cysteine + N(6)-ubiquitinyl-[acceptor protein]-L-lysine.</text>
        <dbReference type="EC" id="2.3.2.27"/>
    </reaction>
</comment>
<evidence type="ECO:0000256" key="7">
    <source>
        <dbReference type="ARBA" id="ARBA00022490"/>
    </source>
</evidence>
<dbReference type="AlphaFoldDB" id="A0AAV1IJ96"/>
<feature type="domain" description="U-box" evidence="11">
    <location>
        <begin position="921"/>
        <end position="995"/>
    </location>
</feature>
<keyword evidence="10" id="KW-0539">Nucleus</keyword>
<keyword evidence="9" id="KW-0833">Ubl conjugation pathway</keyword>
<comment type="subcellular location">
    <subcellularLocation>
        <location evidence="3">Cytoplasm</location>
    </subcellularLocation>
    <subcellularLocation>
        <location evidence="2">Nucleus</location>
    </subcellularLocation>
</comment>
<evidence type="ECO:0000256" key="6">
    <source>
        <dbReference type="ARBA" id="ARBA00012483"/>
    </source>
</evidence>
<dbReference type="EC" id="2.3.2.27" evidence="6"/>
<evidence type="ECO:0000256" key="3">
    <source>
        <dbReference type="ARBA" id="ARBA00004496"/>
    </source>
</evidence>
<organism evidence="12 13">
    <name type="scientific">Coccomyxa viridis</name>
    <dbReference type="NCBI Taxonomy" id="1274662"/>
    <lineage>
        <taxon>Eukaryota</taxon>
        <taxon>Viridiplantae</taxon>
        <taxon>Chlorophyta</taxon>
        <taxon>core chlorophytes</taxon>
        <taxon>Trebouxiophyceae</taxon>
        <taxon>Trebouxiophyceae incertae sedis</taxon>
        <taxon>Coccomyxaceae</taxon>
        <taxon>Coccomyxa</taxon>
    </lineage>
</organism>
<comment type="caution">
    <text evidence="12">The sequence shown here is derived from an EMBL/GenBank/DDBJ whole genome shotgun (WGS) entry which is preliminary data.</text>
</comment>
<keyword evidence="13" id="KW-1185">Reference proteome</keyword>
<dbReference type="SUPFAM" id="SSF57850">
    <property type="entry name" value="RING/U-box"/>
    <property type="match status" value="1"/>
</dbReference>
<dbReference type="EMBL" id="CAUYUE010000013">
    <property type="protein sequence ID" value="CAK0786013.1"/>
    <property type="molecule type" value="Genomic_DNA"/>
</dbReference>
<evidence type="ECO:0000256" key="4">
    <source>
        <dbReference type="ARBA" id="ARBA00004906"/>
    </source>
</evidence>